<reference evidence="3 4" key="1">
    <citation type="journal article" date="2012" name="Genome Biol. Evol.">
        <title>Genome Sequence of the Mesophilic Thermotogales Bacterium Mesotoga prima MesG1.Ag.4.2 Reveals the Largest Thermotogales Genome To Date.</title>
        <authorList>
            <person name="Zhaxybayeva O."/>
            <person name="Swithers K.S."/>
            <person name="Foght J."/>
            <person name="Green A.G."/>
            <person name="Bruce D."/>
            <person name="Detter C."/>
            <person name="Han S."/>
            <person name="Teshima H."/>
            <person name="Han J."/>
            <person name="Woyke T."/>
            <person name="Pitluck S."/>
            <person name="Nolan M."/>
            <person name="Ivanova N."/>
            <person name="Pati A."/>
            <person name="Land M.L."/>
            <person name="Dlutek M."/>
            <person name="Doolittle W.F."/>
            <person name="Noll K.M."/>
            <person name="Nesbo C.L."/>
        </authorList>
    </citation>
    <scope>NUCLEOTIDE SEQUENCE [LARGE SCALE GENOMIC DNA]</scope>
    <source>
        <strain evidence="4">mesG1.Ag.4.2</strain>
    </source>
</reference>
<protein>
    <submittedName>
        <fullName evidence="3">Putative ATP-grasp enzyme</fullName>
    </submittedName>
</protein>
<dbReference type="InterPro" id="IPR013815">
    <property type="entry name" value="ATP_grasp_subdomain_1"/>
</dbReference>
<dbReference type="GO" id="GO:0005524">
    <property type="term" value="F:ATP binding"/>
    <property type="evidence" value="ECO:0007669"/>
    <property type="project" value="UniProtKB-UniRule"/>
</dbReference>
<dbReference type="Gene3D" id="3.40.50.20">
    <property type="match status" value="1"/>
</dbReference>
<dbReference type="Gene3D" id="3.30.470.20">
    <property type="entry name" value="ATP-grasp fold, B domain"/>
    <property type="match status" value="1"/>
</dbReference>
<dbReference type="eggNOG" id="COG3919">
    <property type="taxonomic scope" value="Bacteria"/>
</dbReference>
<dbReference type="KEGG" id="mpg:Theba_2052"/>
<evidence type="ECO:0000313" key="3">
    <source>
        <dbReference type="EMBL" id="AFK07693.1"/>
    </source>
</evidence>
<keyword evidence="1" id="KW-0067">ATP-binding</keyword>
<evidence type="ECO:0000259" key="2">
    <source>
        <dbReference type="PROSITE" id="PS50975"/>
    </source>
</evidence>
<dbReference type="Proteomes" id="UP000002881">
    <property type="component" value="Chromosome"/>
</dbReference>
<evidence type="ECO:0000313" key="4">
    <source>
        <dbReference type="Proteomes" id="UP000002881"/>
    </source>
</evidence>
<dbReference type="STRING" id="660470.Theba_2052"/>
<keyword evidence="1" id="KW-0547">Nucleotide-binding</keyword>
<dbReference type="EMBL" id="CP003532">
    <property type="protein sequence ID" value="AFK07693.1"/>
    <property type="molecule type" value="Genomic_DNA"/>
</dbReference>
<dbReference type="InterPro" id="IPR011761">
    <property type="entry name" value="ATP-grasp"/>
</dbReference>
<dbReference type="Pfam" id="PF02655">
    <property type="entry name" value="ATP-grasp_3"/>
    <property type="match status" value="1"/>
</dbReference>
<dbReference type="PROSITE" id="PS50975">
    <property type="entry name" value="ATP_GRASP"/>
    <property type="match status" value="1"/>
</dbReference>
<name>I2F6Z0_9BACT</name>
<accession>I2F6Z0</accession>
<proteinExistence type="predicted"/>
<feature type="domain" description="ATP-grasp" evidence="2">
    <location>
        <begin position="117"/>
        <end position="293"/>
    </location>
</feature>
<dbReference type="SUPFAM" id="SSF56059">
    <property type="entry name" value="Glutathione synthetase ATP-binding domain-like"/>
    <property type="match status" value="1"/>
</dbReference>
<organism evidence="3 4">
    <name type="scientific">Mesotoga prima MesG1.Ag.4.2</name>
    <dbReference type="NCBI Taxonomy" id="660470"/>
    <lineage>
        <taxon>Bacteria</taxon>
        <taxon>Thermotogati</taxon>
        <taxon>Thermotogota</taxon>
        <taxon>Thermotogae</taxon>
        <taxon>Kosmotogales</taxon>
        <taxon>Kosmotogaceae</taxon>
        <taxon>Mesotoga</taxon>
    </lineage>
</organism>
<evidence type="ECO:0000256" key="1">
    <source>
        <dbReference type="PROSITE-ProRule" id="PRU00409"/>
    </source>
</evidence>
<dbReference type="AlphaFoldDB" id="I2F6Z0"/>
<dbReference type="HOGENOM" id="CLU_034084_2_1_0"/>
<gene>
    <name evidence="3" type="ORF">Theba_2052</name>
</gene>
<keyword evidence="4" id="KW-1185">Reference proteome</keyword>
<dbReference type="Gene3D" id="3.30.1490.20">
    <property type="entry name" value="ATP-grasp fold, A domain"/>
    <property type="match status" value="1"/>
</dbReference>
<dbReference type="GeneID" id="87107800"/>
<dbReference type="GO" id="GO:0046872">
    <property type="term" value="F:metal ion binding"/>
    <property type="evidence" value="ECO:0007669"/>
    <property type="project" value="InterPro"/>
</dbReference>
<sequence length="402" mass="45195" precursor="true">MRVLVTGARMWYAINTIRLLARSGHEVFAADSSRLSGGLYSRYLKGKFIYPSVGENSSAFVESVIEKIEELKIDVLCPTFEEGFVFSKYIGRLEGRVNVLVPSYDHITLLHDKYSMTTYARSLGISVPKTALLKDFSLEGCEFPVIIKPRNQRSAEGIFKVNSIGEFEKRCRNLEEDRYLVQEWKEPYQICTTGLAHNGRLIGNVIYHNIREYPESGGIGTCRVSIDCEKALGEVKKIVSDLNYSGFISMDFLHDRINGEYYLVDVNPRMSPGLLIAYNSGVDMVKAYLELANGSEVSVARSPKTGYGTFTTAMEIGWFFSTLFKGKFKNLKGFFKSRKKLKDDSWDVRDPIPFFVMLLSMLNTAVFGPLRGGQTKSFSLGATCDTESLGSEDELIKKKKAV</sequence>
<dbReference type="InterPro" id="IPR003806">
    <property type="entry name" value="ATP-grasp_PylC-type"/>
</dbReference>
<dbReference type="RefSeq" id="WP_014731473.1">
    <property type="nucleotide sequence ID" value="NC_017934.1"/>
</dbReference>